<comment type="caution">
    <text evidence="2">The sequence shown here is derived from an EMBL/GenBank/DDBJ whole genome shotgun (WGS) entry which is preliminary data.</text>
</comment>
<evidence type="ECO:0000313" key="2">
    <source>
        <dbReference type="EMBL" id="EHC80253.1"/>
    </source>
</evidence>
<sequence length="42" mass="4487">MIGLSLVAEGLALKRSAPKRGQNTLARAASETHTLHFQESVP</sequence>
<proteinExistence type="predicted"/>
<feature type="region of interest" description="Disordered" evidence="1">
    <location>
        <begin position="18"/>
        <end position="42"/>
    </location>
</feature>
<feature type="compositionally biased region" description="Polar residues" evidence="1">
    <location>
        <begin position="21"/>
        <end position="42"/>
    </location>
</feature>
<reference evidence="2 3" key="1">
    <citation type="journal article" date="2011" name="BMC Genomics">
        <title>Genome sequencing reveals diversification of virulence factor content and possible host adaptation in distinct subpopulations of Salmonella enterica.</title>
        <authorList>
            <person name="den Bakker H.C."/>
            <person name="Moreno Switt A.I."/>
            <person name="Govoni G."/>
            <person name="Cummings C.A."/>
            <person name="Ranieri M.L."/>
            <person name="Degoricija L."/>
            <person name="Hoelzer K."/>
            <person name="Rodriguez-Rivera L.D."/>
            <person name="Brown S."/>
            <person name="Bolchacova E."/>
            <person name="Furtado M.R."/>
            <person name="Wiedmann M."/>
        </authorList>
    </citation>
    <scope>NUCLEOTIDE SEQUENCE [LARGE SCALE GENOMIC DNA]</scope>
    <source>
        <strain evidence="2 3">S5-403</strain>
    </source>
</reference>
<gene>
    <name evidence="2" type="ORF">LTSEMON_1752</name>
</gene>
<dbReference type="AlphaFoldDB" id="G5Q1M2"/>
<dbReference type="EMBL" id="AFCS01000433">
    <property type="protein sequence ID" value="EHC80253.1"/>
    <property type="molecule type" value="Genomic_DNA"/>
</dbReference>
<organism evidence="2 3">
    <name type="scientific">Salmonella enterica subsp. enterica serovar Montevideo str. S5-403</name>
    <dbReference type="NCBI Taxonomy" id="913242"/>
    <lineage>
        <taxon>Bacteria</taxon>
        <taxon>Pseudomonadati</taxon>
        <taxon>Pseudomonadota</taxon>
        <taxon>Gammaproteobacteria</taxon>
        <taxon>Enterobacterales</taxon>
        <taxon>Enterobacteriaceae</taxon>
        <taxon>Salmonella</taxon>
    </lineage>
</organism>
<evidence type="ECO:0000313" key="3">
    <source>
        <dbReference type="Proteomes" id="UP000003221"/>
    </source>
</evidence>
<name>G5Q1M2_SALMO</name>
<dbReference type="Proteomes" id="UP000003221">
    <property type="component" value="Unassembled WGS sequence"/>
</dbReference>
<evidence type="ECO:0000256" key="1">
    <source>
        <dbReference type="SAM" id="MobiDB-lite"/>
    </source>
</evidence>
<protein>
    <submittedName>
        <fullName evidence="2">Uncharacterized protein</fullName>
    </submittedName>
</protein>
<accession>G5Q1M2</accession>